<evidence type="ECO:0000256" key="18">
    <source>
        <dbReference type="SAM" id="SignalP"/>
    </source>
</evidence>
<feature type="domain" description="Cadherin" evidence="19">
    <location>
        <begin position="488"/>
        <end position="600"/>
    </location>
</feature>
<dbReference type="PRINTS" id="PR00205">
    <property type="entry name" value="CADHERIN"/>
</dbReference>
<comment type="subcellular location">
    <subcellularLocation>
        <location evidence="1 14">Cell membrane</location>
        <topology evidence="1 14">Single-pass type I membrane protein</topology>
    </subcellularLocation>
</comment>
<keyword evidence="2" id="KW-1003">Cell membrane</keyword>
<evidence type="ECO:0000256" key="1">
    <source>
        <dbReference type="ARBA" id="ARBA00004251"/>
    </source>
</evidence>
<dbReference type="GO" id="GO:0045296">
    <property type="term" value="F:cadherin binding"/>
    <property type="evidence" value="ECO:0007669"/>
    <property type="project" value="TreeGrafter"/>
</dbReference>
<dbReference type="RefSeq" id="XP_024910279.1">
    <property type="nucleotide sequence ID" value="XM_025054511.1"/>
</dbReference>
<feature type="domain" description="Cadherin" evidence="19">
    <location>
        <begin position="268"/>
        <end position="383"/>
    </location>
</feature>
<dbReference type="OrthoDB" id="6252479at2759"/>
<dbReference type="GO" id="GO:0016477">
    <property type="term" value="P:cell migration"/>
    <property type="evidence" value="ECO:0007669"/>
    <property type="project" value="TreeGrafter"/>
</dbReference>
<dbReference type="Pfam" id="PF01049">
    <property type="entry name" value="CADH_Y-type_LIR"/>
    <property type="match status" value="1"/>
</dbReference>
<dbReference type="PROSITE" id="PS51257">
    <property type="entry name" value="PROKAR_LIPOPROTEIN"/>
    <property type="match status" value="1"/>
</dbReference>
<dbReference type="InterPro" id="IPR002126">
    <property type="entry name" value="Cadherin-like_dom"/>
</dbReference>
<feature type="compositionally biased region" description="Basic residues" evidence="16">
    <location>
        <begin position="688"/>
        <end position="698"/>
    </location>
</feature>
<dbReference type="CTD" id="28513"/>
<dbReference type="FunFam" id="2.60.40.60:FF:000009">
    <property type="entry name" value="Cadherin 24"/>
    <property type="match status" value="1"/>
</dbReference>
<dbReference type="Gene3D" id="4.10.900.10">
    <property type="entry name" value="TCF3-CBD (Catenin binding domain)"/>
    <property type="match status" value="1"/>
</dbReference>
<dbReference type="GO" id="GO:0008013">
    <property type="term" value="F:beta-catenin binding"/>
    <property type="evidence" value="ECO:0007669"/>
    <property type="project" value="TreeGrafter"/>
</dbReference>
<evidence type="ECO:0000256" key="10">
    <source>
        <dbReference type="ARBA" id="ARBA00023136"/>
    </source>
</evidence>
<feature type="region of interest" description="Disordered" evidence="16">
    <location>
        <begin position="678"/>
        <end position="699"/>
    </location>
</feature>
<dbReference type="SMART" id="SM00112">
    <property type="entry name" value="CA"/>
    <property type="match status" value="5"/>
</dbReference>
<feature type="domain" description="Cadherin" evidence="19">
    <location>
        <begin position="384"/>
        <end position="488"/>
    </location>
</feature>
<evidence type="ECO:0000256" key="3">
    <source>
        <dbReference type="ARBA" id="ARBA00022692"/>
    </source>
</evidence>
<evidence type="ECO:0000313" key="21">
    <source>
        <dbReference type="Proteomes" id="UP000265120"/>
    </source>
</evidence>
<dbReference type="KEGG" id="csem:103377379"/>
<evidence type="ECO:0000256" key="6">
    <source>
        <dbReference type="ARBA" id="ARBA00022737"/>
    </source>
</evidence>
<dbReference type="Gene3D" id="2.60.40.60">
    <property type="entry name" value="Cadherins"/>
    <property type="match status" value="5"/>
</dbReference>
<dbReference type="FunFam" id="2.60.40.60:FF:000008">
    <property type="entry name" value="Cadherin 24"/>
    <property type="match status" value="1"/>
</dbReference>
<dbReference type="GeneID" id="103377379"/>
<keyword evidence="7 13" id="KW-0106">Calcium</keyword>
<dbReference type="GO" id="GO:0016342">
    <property type="term" value="C:catenin complex"/>
    <property type="evidence" value="ECO:0007669"/>
    <property type="project" value="TreeGrafter"/>
</dbReference>
<evidence type="ECO:0000256" key="8">
    <source>
        <dbReference type="ARBA" id="ARBA00022889"/>
    </source>
</evidence>
<evidence type="ECO:0000256" key="17">
    <source>
        <dbReference type="SAM" id="Phobius"/>
    </source>
</evidence>
<reference evidence="20 21" key="1">
    <citation type="journal article" date="2014" name="Nat. Genet.">
        <title>Whole-genome sequence of a flatfish provides insights into ZW sex chromosome evolution and adaptation to a benthic lifestyle.</title>
        <authorList>
            <person name="Chen S."/>
            <person name="Zhang G."/>
            <person name="Shao C."/>
            <person name="Huang Q."/>
            <person name="Liu G."/>
            <person name="Zhang P."/>
            <person name="Song W."/>
            <person name="An N."/>
            <person name="Chalopin D."/>
            <person name="Volff J.N."/>
            <person name="Hong Y."/>
            <person name="Li Q."/>
            <person name="Sha Z."/>
            <person name="Zhou H."/>
            <person name="Xie M."/>
            <person name="Yu Q."/>
            <person name="Liu Y."/>
            <person name="Xiang H."/>
            <person name="Wang N."/>
            <person name="Wu K."/>
            <person name="Yang C."/>
            <person name="Zhou Q."/>
            <person name="Liao X."/>
            <person name="Yang L."/>
            <person name="Hu Q."/>
            <person name="Zhang J."/>
            <person name="Meng L."/>
            <person name="Jin L."/>
            <person name="Tian Y."/>
            <person name="Lian J."/>
            <person name="Yang J."/>
            <person name="Miao G."/>
            <person name="Liu S."/>
            <person name="Liang Z."/>
            <person name="Yan F."/>
            <person name="Li Y."/>
            <person name="Sun B."/>
            <person name="Zhang H."/>
            <person name="Zhang J."/>
            <person name="Zhu Y."/>
            <person name="Du M."/>
            <person name="Zhao Y."/>
            <person name="Schartl M."/>
            <person name="Tang Q."/>
            <person name="Wang J."/>
        </authorList>
    </citation>
    <scope>NUCLEOTIDE SEQUENCE</scope>
</reference>
<dbReference type="AlphaFoldDB" id="A0A3P8WUH1"/>
<dbReference type="GO" id="GO:0044331">
    <property type="term" value="P:cell-cell adhesion mediated by cadherin"/>
    <property type="evidence" value="ECO:0007669"/>
    <property type="project" value="TreeGrafter"/>
</dbReference>
<feature type="chain" id="PRO_5044597056" description="Cadherin-12" evidence="18">
    <location>
        <begin position="29"/>
        <end position="804"/>
    </location>
</feature>
<dbReference type="InterPro" id="IPR015919">
    <property type="entry name" value="Cadherin-like_sf"/>
</dbReference>
<dbReference type="PANTHER" id="PTHR24027:SF323">
    <property type="entry name" value="CADHERIN-19"/>
    <property type="match status" value="1"/>
</dbReference>
<keyword evidence="4" id="KW-0479">Metal-binding</keyword>
<keyword evidence="21" id="KW-1185">Reference proteome</keyword>
<dbReference type="CDD" id="cd11304">
    <property type="entry name" value="Cadherin_repeat"/>
    <property type="match status" value="5"/>
</dbReference>
<dbReference type="OMA" id="YVCEGTQ"/>
<evidence type="ECO:0000256" key="15">
    <source>
        <dbReference type="RuleBase" id="RU004357"/>
    </source>
</evidence>
<dbReference type="FunFam" id="2.60.40.60:FF:000014">
    <property type="entry name" value="Cadherin 8"/>
    <property type="match status" value="1"/>
</dbReference>
<dbReference type="InterPro" id="IPR000233">
    <property type="entry name" value="Cadherin_Y-type_LIR"/>
</dbReference>
<keyword evidence="6" id="KW-0677">Repeat</keyword>
<dbReference type="Pfam" id="PF00028">
    <property type="entry name" value="Cadherin"/>
    <property type="match status" value="5"/>
</dbReference>
<evidence type="ECO:0000256" key="12">
    <source>
        <dbReference type="ARBA" id="ARBA00069585"/>
    </source>
</evidence>
<dbReference type="GO" id="GO:0007043">
    <property type="term" value="P:cell-cell junction assembly"/>
    <property type="evidence" value="ECO:0007669"/>
    <property type="project" value="TreeGrafter"/>
</dbReference>
<dbReference type="GO" id="GO:0016339">
    <property type="term" value="P:calcium-dependent cell-cell adhesion via plasma membrane cell adhesion molecules"/>
    <property type="evidence" value="ECO:0007669"/>
    <property type="project" value="TreeGrafter"/>
</dbReference>
<feature type="signal peptide" evidence="18">
    <location>
        <begin position="1"/>
        <end position="28"/>
    </location>
</feature>
<evidence type="ECO:0000256" key="11">
    <source>
        <dbReference type="ARBA" id="ARBA00023180"/>
    </source>
</evidence>
<evidence type="ECO:0000259" key="19">
    <source>
        <dbReference type="PROSITE" id="PS50268"/>
    </source>
</evidence>
<dbReference type="Ensembl" id="ENSCSET00000030794.1">
    <property type="protein sequence ID" value="ENSCSEP00000030389.1"/>
    <property type="gene ID" value="ENSCSEG00000019458.1"/>
</dbReference>
<evidence type="ECO:0000256" key="16">
    <source>
        <dbReference type="SAM" id="MobiDB-lite"/>
    </source>
</evidence>
<dbReference type="RefSeq" id="XP_024910278.1">
    <property type="nucleotide sequence ID" value="XM_025054510.1"/>
</dbReference>
<evidence type="ECO:0000256" key="9">
    <source>
        <dbReference type="ARBA" id="ARBA00022989"/>
    </source>
</evidence>
<feature type="domain" description="Cadherin" evidence="19">
    <location>
        <begin position="159"/>
        <end position="267"/>
    </location>
</feature>
<dbReference type="GO" id="GO:0005912">
    <property type="term" value="C:adherens junction"/>
    <property type="evidence" value="ECO:0007669"/>
    <property type="project" value="TreeGrafter"/>
</dbReference>
<dbReference type="InterPro" id="IPR039808">
    <property type="entry name" value="Cadherin"/>
</dbReference>
<dbReference type="FunFam" id="2.60.40.60:FF:000012">
    <property type="entry name" value="Cadherin 24"/>
    <property type="match status" value="1"/>
</dbReference>
<dbReference type="PROSITE" id="PS00232">
    <property type="entry name" value="CADHERIN_1"/>
    <property type="match status" value="2"/>
</dbReference>
<evidence type="ECO:0000256" key="14">
    <source>
        <dbReference type="RuleBase" id="RU003318"/>
    </source>
</evidence>
<evidence type="ECO:0000256" key="7">
    <source>
        <dbReference type="ARBA" id="ARBA00022837"/>
    </source>
</evidence>
<proteinExistence type="predicted"/>
<dbReference type="PROSITE" id="PS50268">
    <property type="entry name" value="CADHERIN_2"/>
    <property type="match status" value="5"/>
</dbReference>
<evidence type="ECO:0000256" key="13">
    <source>
        <dbReference type="PROSITE-ProRule" id="PRU00043"/>
    </source>
</evidence>
<dbReference type="GO" id="GO:0002009">
    <property type="term" value="P:morphogenesis of an epithelium"/>
    <property type="evidence" value="ECO:0007669"/>
    <property type="project" value="UniProtKB-ARBA"/>
</dbReference>
<keyword evidence="11" id="KW-0325">Glycoprotein</keyword>
<evidence type="ECO:0000256" key="2">
    <source>
        <dbReference type="ARBA" id="ARBA00022475"/>
    </source>
</evidence>
<evidence type="ECO:0000313" key="20">
    <source>
        <dbReference type="Ensembl" id="ENSCSEP00000030389.1"/>
    </source>
</evidence>
<organism evidence="20 21">
    <name type="scientific">Cynoglossus semilaevis</name>
    <name type="common">Tongue sole</name>
    <dbReference type="NCBI Taxonomy" id="244447"/>
    <lineage>
        <taxon>Eukaryota</taxon>
        <taxon>Metazoa</taxon>
        <taxon>Chordata</taxon>
        <taxon>Craniata</taxon>
        <taxon>Vertebrata</taxon>
        <taxon>Euteleostomi</taxon>
        <taxon>Actinopterygii</taxon>
        <taxon>Neopterygii</taxon>
        <taxon>Teleostei</taxon>
        <taxon>Neoteleostei</taxon>
        <taxon>Acanthomorphata</taxon>
        <taxon>Carangaria</taxon>
        <taxon>Pleuronectiformes</taxon>
        <taxon>Pleuronectoidei</taxon>
        <taxon>Cynoglossidae</taxon>
        <taxon>Cynoglossinae</taxon>
        <taxon>Cynoglossus</taxon>
    </lineage>
</organism>
<dbReference type="Proteomes" id="UP000265120">
    <property type="component" value="Chromosome 3"/>
</dbReference>
<dbReference type="FunFam" id="2.60.40.60:FF:000097">
    <property type="entry name" value="cadherin-12 isoform X1"/>
    <property type="match status" value="1"/>
</dbReference>
<sequence>MHWWAVKVGRPGLLAVLMFLSVIPGGVMLGCSHEGLEAPHFARGCTHLHRRLKRGWIWKQLFVPEEDPTPRVIGQIRSDSDRGESSIKYILSGEGAGEVFQIDEHSGEIRTLKSLDREEKAFYVLQAQAINRWTNEPEEPQSEFIIKVQDINDNPPQFQNEPYVSSIPEMSPIGTTVARVTATDADDPMFGNNAKLIYSLLQGEPYFSVEPKTGIIETSMPNMDREAREQYLVVVQVKDMLGLSGGYSASTTVTVSLTDVNDNGPTFQHHLYTFIVPENAAVGTTVGRIMAEDADVGVNAKMTYTLNEDLEGSSTFTITTDPVTQEGVVVLAQPLDYETKRRYVMAAEAVNDHIDTRFLSLDDFTDRTTLKIIVQDVDEPPVFLSPFYEWKVPENAAVGTVLGSVSARDTDGVSNTIRYAFDKRSDNTKAFRIDPNNGTITVVRTLDRETADWHNVTVEAKETSQNRLSSSVLAFIKVLDINDNVPGLARDYQPYICEGTQAGEVIQLLSAIDADDPVEGHHFYFSMVPDRNINPNFTIRDNQDNTAETLARRSTFPRKARSQYLLPVVVTDSGTPALSSTSTLTITVCTCQPQGHCPTGGVEALALSMGVSMQTLLGLLVCLLTLTVLSVLLLIVWRHRRKQQAEQDVKVTELELPEMVSQKVLYYRDAAGDGAELGYHQSSDVPLRRHPNRRRDRRLRREEVRASIRMSLNIRDSHLIGPEDEVFRQFIIDRLAEADQDPHVPPYDCLRIYAYEGSGTPTGSLSSLESWMSEAAAEPPASNPRPCLVRLTPWYGTGVEDTTF</sequence>
<feature type="domain" description="Cadherin" evidence="19">
    <location>
        <begin position="78"/>
        <end position="158"/>
    </location>
</feature>
<dbReference type="GO" id="GO:0005509">
    <property type="term" value="F:calcium ion binding"/>
    <property type="evidence" value="ECO:0007669"/>
    <property type="project" value="UniProtKB-UniRule"/>
</dbReference>
<evidence type="ECO:0000256" key="4">
    <source>
        <dbReference type="ARBA" id="ARBA00022723"/>
    </source>
</evidence>
<name>A0A3P8WUH1_CYNSE</name>
<evidence type="ECO:0000256" key="5">
    <source>
        <dbReference type="ARBA" id="ARBA00022729"/>
    </source>
</evidence>
<dbReference type="GO" id="GO:0000902">
    <property type="term" value="P:cell morphogenesis"/>
    <property type="evidence" value="ECO:0007669"/>
    <property type="project" value="TreeGrafter"/>
</dbReference>
<dbReference type="GO" id="GO:0007156">
    <property type="term" value="P:homophilic cell adhesion via plasma membrane adhesion molecules"/>
    <property type="evidence" value="ECO:0007669"/>
    <property type="project" value="InterPro"/>
</dbReference>
<dbReference type="RefSeq" id="XP_024910280.1">
    <property type="nucleotide sequence ID" value="XM_025054512.1"/>
</dbReference>
<dbReference type="SUPFAM" id="SSF49313">
    <property type="entry name" value="Cadherin-like"/>
    <property type="match status" value="5"/>
</dbReference>
<reference evidence="20" key="2">
    <citation type="submission" date="2025-05" db="UniProtKB">
        <authorList>
            <consortium name="Ensembl"/>
        </authorList>
    </citation>
    <scope>IDENTIFICATION</scope>
</reference>
<keyword evidence="3 14" id="KW-0812">Transmembrane</keyword>
<comment type="function">
    <text evidence="15">Cadherins are calcium-dependent cell adhesion proteins.</text>
</comment>
<dbReference type="Ensembl" id="ENSCSET00000030806.1">
    <property type="protein sequence ID" value="ENSCSEP00000030401.1"/>
    <property type="gene ID" value="ENSCSEG00000019458.1"/>
</dbReference>
<keyword evidence="9 17" id="KW-1133">Transmembrane helix</keyword>
<keyword evidence="5 18" id="KW-0732">Signal</keyword>
<dbReference type="GeneTree" id="ENSGT00940000166818"/>
<feature type="transmembrane region" description="Helical" evidence="17">
    <location>
        <begin position="616"/>
        <end position="637"/>
    </location>
</feature>
<accession>A0A3P8WUH1</accession>
<dbReference type="InterPro" id="IPR027397">
    <property type="entry name" value="Catenin-bd_sf"/>
</dbReference>
<dbReference type="PANTHER" id="PTHR24027">
    <property type="entry name" value="CADHERIN-23"/>
    <property type="match status" value="1"/>
</dbReference>
<dbReference type="GO" id="GO:0034332">
    <property type="term" value="P:adherens junction organization"/>
    <property type="evidence" value="ECO:0007669"/>
    <property type="project" value="TreeGrafter"/>
</dbReference>
<protein>
    <recommendedName>
        <fullName evidence="12">Cadherin-12</fullName>
    </recommendedName>
</protein>
<keyword evidence="8 14" id="KW-0130">Cell adhesion</keyword>
<dbReference type="InterPro" id="IPR020894">
    <property type="entry name" value="Cadherin_CS"/>
</dbReference>
<keyword evidence="10 17" id="KW-0472">Membrane</keyword>
<dbReference type="Ensembl" id="ENSCSET00000030792.1">
    <property type="protein sequence ID" value="ENSCSEP00000030387.1"/>
    <property type="gene ID" value="ENSCSEG00000019458.1"/>
</dbReference>